<dbReference type="EMBL" id="BOSE01000004">
    <property type="protein sequence ID" value="GIP17119.1"/>
    <property type="molecule type" value="Genomic_DNA"/>
</dbReference>
<comment type="caution">
    <text evidence="2">The sequence shown here is derived from an EMBL/GenBank/DDBJ whole genome shotgun (WGS) entry which is preliminary data.</text>
</comment>
<dbReference type="Proteomes" id="UP000683139">
    <property type="component" value="Unassembled WGS sequence"/>
</dbReference>
<gene>
    <name evidence="2" type="ORF">J40TS1_27610</name>
</gene>
<evidence type="ECO:0000313" key="3">
    <source>
        <dbReference type="Proteomes" id="UP000683139"/>
    </source>
</evidence>
<name>A0A919YRZ1_9BACL</name>
<keyword evidence="3" id="KW-1185">Reference proteome</keyword>
<keyword evidence="1" id="KW-0732">Signal</keyword>
<organism evidence="2 3">
    <name type="scientific">Paenibacillus montaniterrae</name>
    <dbReference type="NCBI Taxonomy" id="429341"/>
    <lineage>
        <taxon>Bacteria</taxon>
        <taxon>Bacillati</taxon>
        <taxon>Bacillota</taxon>
        <taxon>Bacilli</taxon>
        <taxon>Bacillales</taxon>
        <taxon>Paenibacillaceae</taxon>
        <taxon>Paenibacillus</taxon>
    </lineage>
</organism>
<evidence type="ECO:0008006" key="4">
    <source>
        <dbReference type="Google" id="ProtNLM"/>
    </source>
</evidence>
<dbReference type="AlphaFoldDB" id="A0A919YRZ1"/>
<feature type="signal peptide" evidence="1">
    <location>
        <begin position="1"/>
        <end position="22"/>
    </location>
</feature>
<protein>
    <recommendedName>
        <fullName evidence="4">DUF3221 domain-containing protein</fullName>
    </recommendedName>
</protein>
<proteinExistence type="predicted"/>
<feature type="chain" id="PRO_5039656772" description="DUF3221 domain-containing protein" evidence="1">
    <location>
        <begin position="23"/>
        <end position="123"/>
    </location>
</feature>
<sequence>MRRRITVSLFAGLLLASVLLNGCSQEPKKLDSLTTNISSIEESQFIFDCPAEVYEPRQKNENSIGYMCSVLIEDDTELIDEERQRLDMDSFAVGDTIHIQFHKPQKMSREHRSYIAAQIMLLK</sequence>
<reference evidence="2" key="1">
    <citation type="submission" date="2021-03" db="EMBL/GenBank/DDBJ databases">
        <title>Antimicrobial resistance genes in bacteria isolated from Japanese honey, and their potential for conferring macrolide and lincosamide resistance in the American foulbrood pathogen Paenibacillus larvae.</title>
        <authorList>
            <person name="Okamoto M."/>
            <person name="Kumagai M."/>
            <person name="Kanamori H."/>
            <person name="Takamatsu D."/>
        </authorList>
    </citation>
    <scope>NUCLEOTIDE SEQUENCE</scope>
    <source>
        <strain evidence="2">J40TS1</strain>
    </source>
</reference>
<evidence type="ECO:0000256" key="1">
    <source>
        <dbReference type="SAM" id="SignalP"/>
    </source>
</evidence>
<accession>A0A919YRZ1</accession>
<evidence type="ECO:0000313" key="2">
    <source>
        <dbReference type="EMBL" id="GIP17119.1"/>
    </source>
</evidence>